<feature type="transmembrane region" description="Helical" evidence="1">
    <location>
        <begin position="38"/>
        <end position="62"/>
    </location>
</feature>
<evidence type="ECO:0000313" key="3">
    <source>
        <dbReference type="WBParaSite" id="ACAC_0001261001-mRNA-1"/>
    </source>
</evidence>
<sequence length="166" mass="18720">MKSATHDNGAKTSDDQTTVISSSLSTKYDAKESPWKSLWISISLQYMIGIQISIYFMSMWPYLSALDRTATVDFFGWVVAACSLGCSIVSGSKKFVSFKTFFHKMAQLSLPVSWWMAAAQSNTWARSVPVSGHWISLGSRVMTRHSSLRFIFGYLELIQRFKSFTP</sequence>
<keyword evidence="2" id="KW-1185">Reference proteome</keyword>
<protein>
    <submittedName>
        <fullName evidence="3">Solute carrier family 40 protein</fullName>
    </submittedName>
</protein>
<dbReference type="WBParaSite" id="ACAC_0001261001-mRNA-1">
    <property type="protein sequence ID" value="ACAC_0001261001-mRNA-1"/>
    <property type="gene ID" value="ACAC_0001261001"/>
</dbReference>
<name>A0A0K0DLV3_ANGCA</name>
<keyword evidence="1" id="KW-0812">Transmembrane</keyword>
<feature type="transmembrane region" description="Helical" evidence="1">
    <location>
        <begin position="74"/>
        <end position="96"/>
    </location>
</feature>
<evidence type="ECO:0000313" key="2">
    <source>
        <dbReference type="Proteomes" id="UP000035642"/>
    </source>
</evidence>
<evidence type="ECO:0000256" key="1">
    <source>
        <dbReference type="SAM" id="Phobius"/>
    </source>
</evidence>
<keyword evidence="1" id="KW-1133">Transmembrane helix</keyword>
<reference evidence="2" key="1">
    <citation type="submission" date="2012-09" db="EMBL/GenBank/DDBJ databases">
        <authorList>
            <person name="Martin A.A."/>
        </authorList>
    </citation>
    <scope>NUCLEOTIDE SEQUENCE</scope>
</reference>
<dbReference type="AlphaFoldDB" id="A0A0K0DLV3"/>
<keyword evidence="1" id="KW-0472">Membrane</keyword>
<organism evidence="2 3">
    <name type="scientific">Angiostrongylus cantonensis</name>
    <name type="common">Rat lungworm</name>
    <dbReference type="NCBI Taxonomy" id="6313"/>
    <lineage>
        <taxon>Eukaryota</taxon>
        <taxon>Metazoa</taxon>
        <taxon>Ecdysozoa</taxon>
        <taxon>Nematoda</taxon>
        <taxon>Chromadorea</taxon>
        <taxon>Rhabditida</taxon>
        <taxon>Rhabditina</taxon>
        <taxon>Rhabditomorpha</taxon>
        <taxon>Strongyloidea</taxon>
        <taxon>Metastrongylidae</taxon>
        <taxon>Angiostrongylus</taxon>
    </lineage>
</organism>
<dbReference type="Proteomes" id="UP000035642">
    <property type="component" value="Unassembled WGS sequence"/>
</dbReference>
<accession>A0A0K0DLV3</accession>
<proteinExistence type="predicted"/>
<reference evidence="3" key="2">
    <citation type="submission" date="2017-02" db="UniProtKB">
        <authorList>
            <consortium name="WormBaseParasite"/>
        </authorList>
    </citation>
    <scope>IDENTIFICATION</scope>
</reference>